<protein>
    <submittedName>
        <fullName evidence="1">Uncharacterized protein</fullName>
    </submittedName>
</protein>
<evidence type="ECO:0000313" key="1">
    <source>
        <dbReference type="EMBL" id="SHN38217.1"/>
    </source>
</evidence>
<dbReference type="EMBL" id="FRBI01000062">
    <property type="protein sequence ID" value="SHN38217.1"/>
    <property type="molecule type" value="Genomic_DNA"/>
</dbReference>
<keyword evidence="2" id="KW-1185">Reference proteome</keyword>
<reference evidence="1 2" key="1">
    <citation type="submission" date="2016-11" db="EMBL/GenBank/DDBJ databases">
        <authorList>
            <person name="Jaros S."/>
            <person name="Januszkiewicz K."/>
            <person name="Wedrychowicz H."/>
        </authorList>
    </citation>
    <scope>NUCLEOTIDE SEQUENCE [LARGE SCALE GENOMIC DNA]</scope>
    <source>
        <strain evidence="1 2">CGMCC 4.2025</strain>
    </source>
</reference>
<dbReference type="STRING" id="310782.SAMN05216499_1625"/>
<organism evidence="1 2">
    <name type="scientific">Actinacidiphila paucisporea</name>
    <dbReference type="NCBI Taxonomy" id="310782"/>
    <lineage>
        <taxon>Bacteria</taxon>
        <taxon>Bacillati</taxon>
        <taxon>Actinomycetota</taxon>
        <taxon>Actinomycetes</taxon>
        <taxon>Kitasatosporales</taxon>
        <taxon>Streptomycetaceae</taxon>
        <taxon>Actinacidiphila</taxon>
    </lineage>
</organism>
<dbReference type="RefSeq" id="WP_073503112.1">
    <property type="nucleotide sequence ID" value="NZ_FRBI01000062.1"/>
</dbReference>
<gene>
    <name evidence="1" type="ORF">SAMN05216499_1625</name>
</gene>
<proteinExistence type="predicted"/>
<name>A0A1M7R0Z3_9ACTN</name>
<evidence type="ECO:0000313" key="2">
    <source>
        <dbReference type="Proteomes" id="UP000184111"/>
    </source>
</evidence>
<dbReference type="Proteomes" id="UP000184111">
    <property type="component" value="Unassembled WGS sequence"/>
</dbReference>
<sequence length="193" mass="20182">MRGLSRYENTVVLRYGTADTAAFTRQAHRILQTRIGGYRGYGVTGSLIVPVALDLADGPDPTRLDLRISAEPHAGTGSALDLQVVIEPDPYAGLRLAGLGPVPLPLRRGTVDAVRCATLVFGLGDIDSEGPTAEFGLTVRSEAGLQCAYACGTLQEPYAPRWEASVRSAAVAARDRGLPASAAVGQIAAHCLA</sequence>
<dbReference type="AlphaFoldDB" id="A0A1M7R0Z3"/>
<accession>A0A1M7R0Z3</accession>
<dbReference type="OrthoDB" id="9834441at2"/>